<dbReference type="Pfam" id="PF22848">
    <property type="entry name" value="ASD1_dom"/>
    <property type="match status" value="1"/>
</dbReference>
<dbReference type="Pfam" id="PF06964">
    <property type="entry name" value="Alpha-L-AF_C"/>
    <property type="match status" value="1"/>
</dbReference>
<sequence length="533" mass="60948">MTIEKIVIIFICVACFSPSFATNKKTVVHVTKVSVEIPDNPETVDPMIYGQMLEDCNDKIIYGGLLNEKNEENPAVFELLKSLQMPVVRWPAGTYIHEYDWENGIGPKEKRPVINCIRWGGVDTNLFGTDEFLQWCQRIGTEPYINFNMSNHPDYAASLGDALNWIEYVNGSSETAFGMKRIANGHADPYNVKYWCIGNENYGSYGIHKAETAEFYSHKLNQWASCFKSLYPDLSLLAVGHVYDWNKKVLEKNGNLIDFLTMHFYMGAKIKEGKLQDPLYTIFSPVKAEMQISKNAILFDKVNRLFDRIDNPIRLSIDEWNCRHSVFENEKYSFTRNDTRRLFDVVTTAGMLNVFIRQSPYVGMANYIFPVNGHGLVRSVGDEDAYKSTIYHVFDLYRKHMSGEKMNIYIDGPKVTLPVQELAIGGNFDNELLTEDVDVAYIDGVAVRTDDNVINLVLINRSHLKKQEIKIEMPGGYVPVTMWKIENDDINAGNSEDMREHISPQMINLSRKHLNSKIIISPCGFILIQYKKG</sequence>
<dbReference type="KEGG" id="psac:PSM36_2896"/>
<dbReference type="Gene3D" id="3.20.20.80">
    <property type="entry name" value="Glycosidases"/>
    <property type="match status" value="1"/>
</dbReference>
<dbReference type="PANTHER" id="PTHR43576:SF3">
    <property type="entry name" value="ALPHA-L-ARABINOFURANOSIDASE C"/>
    <property type="match status" value="1"/>
</dbReference>
<comment type="similarity">
    <text evidence="2">Belongs to the glycosyl hydrolase 51 family.</text>
</comment>
<dbReference type="SMART" id="SM00813">
    <property type="entry name" value="Alpha-L-AF_C"/>
    <property type="match status" value="1"/>
</dbReference>
<keyword evidence="11" id="KW-1185">Reference proteome</keyword>
<accession>A0A1R3T3E3</accession>
<evidence type="ECO:0000256" key="6">
    <source>
        <dbReference type="ARBA" id="ARBA00023277"/>
    </source>
</evidence>
<dbReference type="GO" id="GO:0000272">
    <property type="term" value="P:polysaccharide catabolic process"/>
    <property type="evidence" value="ECO:0007669"/>
    <property type="project" value="TreeGrafter"/>
</dbReference>
<keyword evidence="8" id="KW-0732">Signal</keyword>
<evidence type="ECO:0000256" key="1">
    <source>
        <dbReference type="ARBA" id="ARBA00001462"/>
    </source>
</evidence>
<dbReference type="SUPFAM" id="SSF51445">
    <property type="entry name" value="(Trans)glycosidases"/>
    <property type="match status" value="1"/>
</dbReference>
<dbReference type="InterPro" id="IPR017853">
    <property type="entry name" value="GH"/>
</dbReference>
<dbReference type="Gene3D" id="2.60.40.1180">
    <property type="entry name" value="Golgi alpha-mannosidase II"/>
    <property type="match status" value="1"/>
</dbReference>
<dbReference type="STRING" id="1642647.PSM36_2896"/>
<feature type="domain" description="Alpha-L-arabinofuranosidase C-terminal" evidence="9">
    <location>
        <begin position="318"/>
        <end position="516"/>
    </location>
</feature>
<dbReference type="InterPro" id="IPR013780">
    <property type="entry name" value="Glyco_hydro_b"/>
</dbReference>
<dbReference type="InterPro" id="IPR055235">
    <property type="entry name" value="ASD1_cat"/>
</dbReference>
<gene>
    <name evidence="10" type="ORF">PSM36_2896</name>
</gene>
<evidence type="ECO:0000256" key="8">
    <source>
        <dbReference type="SAM" id="SignalP"/>
    </source>
</evidence>
<dbReference type="EC" id="3.2.1.55" evidence="4"/>
<evidence type="ECO:0000313" key="11">
    <source>
        <dbReference type="Proteomes" id="UP000187464"/>
    </source>
</evidence>
<feature type="chain" id="PRO_5012322671" description="non-reducing end alpha-L-arabinofuranosidase" evidence="8">
    <location>
        <begin position="22"/>
        <end position="533"/>
    </location>
</feature>
<evidence type="ECO:0000256" key="4">
    <source>
        <dbReference type="ARBA" id="ARBA00012670"/>
    </source>
</evidence>
<evidence type="ECO:0000256" key="2">
    <source>
        <dbReference type="ARBA" id="ARBA00007186"/>
    </source>
</evidence>
<dbReference type="SUPFAM" id="SSF51011">
    <property type="entry name" value="Glycosyl hydrolase domain"/>
    <property type="match status" value="1"/>
</dbReference>
<dbReference type="AlphaFoldDB" id="A0A1R3T3E3"/>
<evidence type="ECO:0000256" key="7">
    <source>
        <dbReference type="ARBA" id="ARBA00023295"/>
    </source>
</evidence>
<keyword evidence="7 10" id="KW-0326">Glycosidase</keyword>
<keyword evidence="6" id="KW-0119">Carbohydrate metabolism</keyword>
<dbReference type="GO" id="GO:0046556">
    <property type="term" value="F:alpha-L-arabinofuranosidase activity"/>
    <property type="evidence" value="ECO:0007669"/>
    <property type="project" value="UniProtKB-EC"/>
</dbReference>
<evidence type="ECO:0000256" key="3">
    <source>
        <dbReference type="ARBA" id="ARBA00011165"/>
    </source>
</evidence>
<name>A0A1R3T3E3_9BACT</name>
<dbReference type="EMBL" id="LT605205">
    <property type="protein sequence ID" value="SCD21690.1"/>
    <property type="molecule type" value="Genomic_DNA"/>
</dbReference>
<organism evidence="10 11">
    <name type="scientific">Proteiniphilum saccharofermentans</name>
    <dbReference type="NCBI Taxonomy" id="1642647"/>
    <lineage>
        <taxon>Bacteria</taxon>
        <taxon>Pseudomonadati</taxon>
        <taxon>Bacteroidota</taxon>
        <taxon>Bacteroidia</taxon>
        <taxon>Bacteroidales</taxon>
        <taxon>Dysgonomonadaceae</taxon>
        <taxon>Proteiniphilum</taxon>
    </lineage>
</organism>
<keyword evidence="5 10" id="KW-0378">Hydrolase</keyword>
<proteinExistence type="inferred from homology"/>
<comment type="subunit">
    <text evidence="3">Homohexamer; trimer of dimers.</text>
</comment>
<comment type="catalytic activity">
    <reaction evidence="1">
        <text>Hydrolysis of terminal non-reducing alpha-L-arabinofuranoside residues in alpha-L-arabinosides.</text>
        <dbReference type="EC" id="3.2.1.55"/>
    </reaction>
</comment>
<dbReference type="GO" id="GO:0046373">
    <property type="term" value="P:L-arabinose metabolic process"/>
    <property type="evidence" value="ECO:0007669"/>
    <property type="project" value="InterPro"/>
</dbReference>
<dbReference type="InterPro" id="IPR010720">
    <property type="entry name" value="Alpha-L-AF_C"/>
</dbReference>
<protein>
    <recommendedName>
        <fullName evidence="4">non-reducing end alpha-L-arabinofuranosidase</fullName>
        <ecNumber evidence="4">3.2.1.55</ecNumber>
    </recommendedName>
</protein>
<feature type="signal peptide" evidence="8">
    <location>
        <begin position="1"/>
        <end position="21"/>
    </location>
</feature>
<dbReference type="PANTHER" id="PTHR43576">
    <property type="entry name" value="ALPHA-L-ARABINOFURANOSIDASE C-RELATED"/>
    <property type="match status" value="1"/>
</dbReference>
<dbReference type="Proteomes" id="UP000187464">
    <property type="component" value="Chromosome I"/>
</dbReference>
<evidence type="ECO:0000256" key="5">
    <source>
        <dbReference type="ARBA" id="ARBA00022801"/>
    </source>
</evidence>
<reference evidence="11" key="1">
    <citation type="submission" date="2016-08" db="EMBL/GenBank/DDBJ databases">
        <authorList>
            <person name="Wibberg D."/>
        </authorList>
    </citation>
    <scope>NUCLEOTIDE SEQUENCE [LARGE SCALE GENOMIC DNA]</scope>
</reference>
<evidence type="ECO:0000259" key="9">
    <source>
        <dbReference type="SMART" id="SM00813"/>
    </source>
</evidence>
<evidence type="ECO:0000313" key="10">
    <source>
        <dbReference type="EMBL" id="SCD21690.1"/>
    </source>
</evidence>